<evidence type="ECO:0008006" key="4">
    <source>
        <dbReference type="Google" id="ProtNLM"/>
    </source>
</evidence>
<name>A0A0H2LU69_VARPD</name>
<dbReference type="RefSeq" id="WP_021008926.1">
    <property type="nucleotide sequence ID" value="NZ_JZWI01000030.1"/>
</dbReference>
<keyword evidence="1" id="KW-0472">Membrane</keyword>
<evidence type="ECO:0000256" key="1">
    <source>
        <dbReference type="SAM" id="Phobius"/>
    </source>
</evidence>
<reference evidence="2 3" key="1">
    <citation type="submission" date="2015-03" db="EMBL/GenBank/DDBJ databases">
        <title>Genome sequence of Variovorax paradoxus TBEA6.</title>
        <authorList>
            <person name="Poehlein A."/>
            <person name="Schuldes J."/>
            <person name="Wuebbeler J.H."/>
            <person name="Hiessl S."/>
            <person name="Steinbuechel A."/>
            <person name="Daniel R."/>
        </authorList>
    </citation>
    <scope>NUCLEOTIDE SEQUENCE [LARGE SCALE GENOMIC DNA]</scope>
    <source>
        <strain evidence="2 3">TBEA6</strain>
    </source>
</reference>
<proteinExistence type="predicted"/>
<feature type="transmembrane region" description="Helical" evidence="1">
    <location>
        <begin position="6"/>
        <end position="30"/>
    </location>
</feature>
<dbReference type="AlphaFoldDB" id="A0A0H2LU69"/>
<keyword evidence="1" id="KW-0812">Transmembrane</keyword>
<keyword evidence="3" id="KW-1185">Reference proteome</keyword>
<dbReference type="PATRIC" id="fig|34073.19.peg.5210"/>
<dbReference type="SUPFAM" id="SSF55874">
    <property type="entry name" value="ATPase domain of HSP90 chaperone/DNA topoisomerase II/histidine kinase"/>
    <property type="match status" value="1"/>
</dbReference>
<accession>A0A0H2LU69</accession>
<evidence type="ECO:0000313" key="3">
    <source>
        <dbReference type="Proteomes" id="UP000035170"/>
    </source>
</evidence>
<dbReference type="Proteomes" id="UP000035170">
    <property type="component" value="Unassembled WGS sequence"/>
</dbReference>
<gene>
    <name evidence="2" type="ORF">VPARA_50900</name>
</gene>
<sequence>MYSSNLGLAIAIVVALGLAAVLAFIASLLVSNLKAGAQAREMAAQARREAQQKMHESSMQDLRPLVASLRSLESSEGASGWPIRFDIRVPHEVVPVFGIEAELEDLLSKVARYAAKVMSPGATLQVSARVESGQAVVHWRDLDASDASPPLARFLEATQAAGHASARVCERIASRHGGRIYAAPHAGGALGLTLRLPLPGQTTSVAG</sequence>
<comment type="caution">
    <text evidence="2">The sequence shown here is derived from an EMBL/GenBank/DDBJ whole genome shotgun (WGS) entry which is preliminary data.</text>
</comment>
<dbReference type="InterPro" id="IPR036890">
    <property type="entry name" value="HATPase_C_sf"/>
</dbReference>
<protein>
    <recommendedName>
        <fullName evidence="4">ATP-binding protein</fullName>
    </recommendedName>
</protein>
<keyword evidence="1" id="KW-1133">Transmembrane helix</keyword>
<evidence type="ECO:0000313" key="2">
    <source>
        <dbReference type="EMBL" id="KLN53759.1"/>
    </source>
</evidence>
<organism evidence="2 3">
    <name type="scientific">Variovorax paradoxus</name>
    <dbReference type="NCBI Taxonomy" id="34073"/>
    <lineage>
        <taxon>Bacteria</taxon>
        <taxon>Pseudomonadati</taxon>
        <taxon>Pseudomonadota</taxon>
        <taxon>Betaproteobacteria</taxon>
        <taxon>Burkholderiales</taxon>
        <taxon>Comamonadaceae</taxon>
        <taxon>Variovorax</taxon>
    </lineage>
</organism>
<dbReference type="EMBL" id="JZWI01000030">
    <property type="protein sequence ID" value="KLN53759.1"/>
    <property type="molecule type" value="Genomic_DNA"/>
</dbReference>